<proteinExistence type="predicted"/>
<dbReference type="AlphaFoldDB" id="A0A2P2IUK8"/>
<name>A0A2P2IUK8_RHIMU</name>
<protein>
    <submittedName>
        <fullName evidence="1">Uncharacterized protein</fullName>
    </submittedName>
</protein>
<organism evidence="1">
    <name type="scientific">Rhizophora mucronata</name>
    <name type="common">Asiatic mangrove</name>
    <dbReference type="NCBI Taxonomy" id="61149"/>
    <lineage>
        <taxon>Eukaryota</taxon>
        <taxon>Viridiplantae</taxon>
        <taxon>Streptophyta</taxon>
        <taxon>Embryophyta</taxon>
        <taxon>Tracheophyta</taxon>
        <taxon>Spermatophyta</taxon>
        <taxon>Magnoliopsida</taxon>
        <taxon>eudicotyledons</taxon>
        <taxon>Gunneridae</taxon>
        <taxon>Pentapetalae</taxon>
        <taxon>rosids</taxon>
        <taxon>fabids</taxon>
        <taxon>Malpighiales</taxon>
        <taxon>Rhizophoraceae</taxon>
        <taxon>Rhizophora</taxon>
    </lineage>
</organism>
<dbReference type="EMBL" id="GGEC01004417">
    <property type="protein sequence ID" value="MBW84900.1"/>
    <property type="molecule type" value="Transcribed_RNA"/>
</dbReference>
<sequence>MHLNYCHSKRKSKTLISCSWNRSKL</sequence>
<accession>A0A2P2IUK8</accession>
<reference evidence="1" key="1">
    <citation type="submission" date="2018-02" db="EMBL/GenBank/DDBJ databases">
        <title>Rhizophora mucronata_Transcriptome.</title>
        <authorList>
            <person name="Meera S.P."/>
            <person name="Sreeshan A."/>
            <person name="Augustine A."/>
        </authorList>
    </citation>
    <scope>NUCLEOTIDE SEQUENCE</scope>
    <source>
        <tissue evidence="1">Leaf</tissue>
    </source>
</reference>
<evidence type="ECO:0000313" key="1">
    <source>
        <dbReference type="EMBL" id="MBW84900.1"/>
    </source>
</evidence>